<gene>
    <name evidence="2" type="ORF">PLUA15_230155</name>
</gene>
<dbReference type="PANTHER" id="PTHR43666:SF1">
    <property type="entry name" value="CONSERVED PROTEIN"/>
    <property type="match status" value="1"/>
</dbReference>
<dbReference type="GO" id="GO:0008237">
    <property type="term" value="F:metallopeptidase activity"/>
    <property type="evidence" value="ECO:0007669"/>
    <property type="project" value="InterPro"/>
</dbReference>
<name>A0AAX2H852_9PSED</name>
<organism evidence="2 3">
    <name type="scientific">Pseudomonas lundensis</name>
    <dbReference type="NCBI Taxonomy" id="86185"/>
    <lineage>
        <taxon>Bacteria</taxon>
        <taxon>Pseudomonadati</taxon>
        <taxon>Pseudomonadota</taxon>
        <taxon>Gammaproteobacteria</taxon>
        <taxon>Pseudomonadales</taxon>
        <taxon>Pseudomonadaceae</taxon>
        <taxon>Pseudomonas</taxon>
    </lineage>
</organism>
<dbReference type="GO" id="GO:0006508">
    <property type="term" value="P:proteolysis"/>
    <property type="evidence" value="ECO:0007669"/>
    <property type="project" value="UniProtKB-KW"/>
</dbReference>
<evidence type="ECO:0000259" key="1">
    <source>
        <dbReference type="Pfam" id="PF19289"/>
    </source>
</evidence>
<dbReference type="RefSeq" id="WP_097191860.1">
    <property type="nucleotide sequence ID" value="NZ_JAAQXX010000002.1"/>
</dbReference>
<dbReference type="InterPro" id="IPR036059">
    <property type="entry name" value="TldD/PmbA_sf"/>
</dbReference>
<evidence type="ECO:0000313" key="2">
    <source>
        <dbReference type="EMBL" id="SOB52412.1"/>
    </source>
</evidence>
<accession>A0AAX2H852</accession>
<dbReference type="Proteomes" id="UP000219564">
    <property type="component" value="Unassembled WGS sequence"/>
</dbReference>
<feature type="domain" description="Metalloprotease TldD/E C-terminal" evidence="1">
    <location>
        <begin position="220"/>
        <end position="419"/>
    </location>
</feature>
<dbReference type="PANTHER" id="PTHR43666">
    <property type="entry name" value="TLDD PROTEIN"/>
    <property type="match status" value="1"/>
</dbReference>
<proteinExistence type="predicted"/>
<keyword evidence="2" id="KW-0645">Protease</keyword>
<sequence length="444" mass="48863">MNDCRFASAFSALEQWLTPHLHADEQFTLWYAAEDSQFVRFNHAKVRQAYPVLQIELTLRLIRDERHSTRHLNLTGDIEQDCLLLADTLTQLRAVLDVLPPDPYLLLNTDSWVLERRVPGNSPPLHEVIEQICGLSEGLDMVGIYAGGSLYRGFSDSWGARGWHACSNNVFDWSLFDPSGEAVKSTYAAANWDVLALAQAFAQARVQLKHLSTPHITLKPGQYRAYLAPAAVNELLGMLAWGAFSAKAFANGQSPFQHLLSGTQHLSPLINLRNEPSTGLEPDFGPEGNQTRDLDLIAHGTLVGQLINARSAAEYGLTANGADTHEIPHSLSMAPGELPSADVLHALGTGLYISNVWYLNYSDESAARLTGMTRFATFWVENGQIVAPVQTMRFDDSVYNMLGANLLALTRERALFTSTSTYERRDLGSCLLPGALLGALTLTL</sequence>
<dbReference type="EMBL" id="OBKZ01000016">
    <property type="protein sequence ID" value="SOB52412.1"/>
    <property type="molecule type" value="Genomic_DNA"/>
</dbReference>
<dbReference type="AlphaFoldDB" id="A0AAX2H852"/>
<dbReference type="InterPro" id="IPR045569">
    <property type="entry name" value="Metalloprtase-TldD/E_C"/>
</dbReference>
<dbReference type="SUPFAM" id="SSF111283">
    <property type="entry name" value="Putative modulator of DNA gyrase, PmbA/TldD"/>
    <property type="match status" value="1"/>
</dbReference>
<comment type="caution">
    <text evidence="2">The sequence shown here is derived from an EMBL/GenBank/DDBJ whole genome shotgun (WGS) entry which is preliminary data.</text>
</comment>
<dbReference type="Pfam" id="PF19289">
    <property type="entry name" value="PmbA_TldD_3rd"/>
    <property type="match status" value="1"/>
</dbReference>
<keyword evidence="2" id="KW-0378">Hydrolase</keyword>
<reference evidence="2 3" key="1">
    <citation type="submission" date="2017-08" db="EMBL/GenBank/DDBJ databases">
        <authorList>
            <person name="Chaillou S."/>
        </authorList>
    </citation>
    <scope>NUCLEOTIDE SEQUENCE [LARGE SCALE GENOMIC DNA]</scope>
    <source>
        <strain evidence="2 3">MFPA15A1205</strain>
    </source>
</reference>
<protein>
    <submittedName>
        <fullName evidence="2">Protease</fullName>
    </submittedName>
</protein>
<evidence type="ECO:0000313" key="3">
    <source>
        <dbReference type="Proteomes" id="UP000219564"/>
    </source>
</evidence>